<dbReference type="Gene3D" id="3.30.930.30">
    <property type="match status" value="1"/>
</dbReference>
<evidence type="ECO:0000313" key="2">
    <source>
        <dbReference type="Proteomes" id="UP000824156"/>
    </source>
</evidence>
<dbReference type="Pfam" id="PF01076">
    <property type="entry name" value="Mob_Pre"/>
    <property type="match status" value="1"/>
</dbReference>
<dbReference type="GO" id="GO:0006310">
    <property type="term" value="P:DNA recombination"/>
    <property type="evidence" value="ECO:0007669"/>
    <property type="project" value="InterPro"/>
</dbReference>
<name>A0A9D1W9F1_9SPHI</name>
<dbReference type="Proteomes" id="UP000824156">
    <property type="component" value="Unassembled WGS sequence"/>
</dbReference>
<comment type="caution">
    <text evidence="1">The sequence shown here is derived from an EMBL/GenBank/DDBJ whole genome shotgun (WGS) entry which is preliminary data.</text>
</comment>
<organism evidence="1 2">
    <name type="scientific">Candidatus Sphingobacterium stercoripullorum</name>
    <dbReference type="NCBI Taxonomy" id="2838759"/>
    <lineage>
        <taxon>Bacteria</taxon>
        <taxon>Pseudomonadati</taxon>
        <taxon>Bacteroidota</taxon>
        <taxon>Sphingobacteriia</taxon>
        <taxon>Sphingobacteriales</taxon>
        <taxon>Sphingobacteriaceae</taxon>
        <taxon>Sphingobacterium</taxon>
    </lineage>
</organism>
<reference evidence="1" key="1">
    <citation type="journal article" date="2021" name="PeerJ">
        <title>Extensive microbial diversity within the chicken gut microbiome revealed by metagenomics and culture.</title>
        <authorList>
            <person name="Gilroy R."/>
            <person name="Ravi A."/>
            <person name="Getino M."/>
            <person name="Pursley I."/>
            <person name="Horton D.L."/>
            <person name="Alikhan N.F."/>
            <person name="Baker D."/>
            <person name="Gharbi K."/>
            <person name="Hall N."/>
            <person name="Watson M."/>
            <person name="Adriaenssens E.M."/>
            <person name="Foster-Nyarko E."/>
            <person name="Jarju S."/>
            <person name="Secka A."/>
            <person name="Antonio M."/>
            <person name="Oren A."/>
            <person name="Chaudhuri R.R."/>
            <person name="La Ragione R."/>
            <person name="Hildebrand F."/>
            <person name="Pallen M.J."/>
        </authorList>
    </citation>
    <scope>NUCLEOTIDE SEQUENCE</scope>
    <source>
        <strain evidence="1">1719</strain>
    </source>
</reference>
<dbReference type="CDD" id="cd17242">
    <property type="entry name" value="MobM_relaxase"/>
    <property type="match status" value="1"/>
</dbReference>
<gene>
    <name evidence="1" type="ORF">H9853_06425</name>
</gene>
<dbReference type="InterPro" id="IPR001668">
    <property type="entry name" value="Mob_Pre"/>
</dbReference>
<proteinExistence type="predicted"/>
<evidence type="ECO:0000313" key="1">
    <source>
        <dbReference type="EMBL" id="HIX54643.1"/>
    </source>
</evidence>
<dbReference type="EMBL" id="DXEZ01000175">
    <property type="protein sequence ID" value="HIX54643.1"/>
    <property type="molecule type" value="Genomic_DNA"/>
</dbReference>
<reference evidence="1" key="2">
    <citation type="submission" date="2021-04" db="EMBL/GenBank/DDBJ databases">
        <authorList>
            <person name="Gilroy R."/>
        </authorList>
    </citation>
    <scope>NUCLEOTIDE SEQUENCE</scope>
    <source>
        <strain evidence="1">1719</strain>
    </source>
</reference>
<feature type="non-terminal residue" evidence="1">
    <location>
        <position position="276"/>
    </location>
</feature>
<accession>A0A9D1W9F1</accession>
<sequence length="276" mass="31399">MGYAVYHAEKGKISSGGIGAHIDRAKGFEHTYRHADPKLAHLNRSFEINAHCSKLLHVAVADRIGEGYTGKKAIRKDAVRYQTHVLTGSHEDMHRIFSNPDTADAWIKANMQFMADEFGRDNIVRFVLHRDEKTPHLHVVTVPLTQDGRLSAKEIMGNRKAMQLRQDRYAQAMQAFGLQRGIRNTGIKHESAKEYYARIEEAMKEVQGGEITLSKDFLGRYKEKDVVQLMETLKSLKIALKSQTDKGIQATKDIEQTSAKHEYQVQRLTDRLQQVS</sequence>
<dbReference type="NCBIfam" id="NF041497">
    <property type="entry name" value="MobV"/>
    <property type="match status" value="1"/>
</dbReference>
<protein>
    <submittedName>
        <fullName evidence="1">Plasmid recombination protein</fullName>
    </submittedName>
</protein>
<dbReference type="AlphaFoldDB" id="A0A9D1W9F1"/>
<dbReference type="GO" id="GO:0003677">
    <property type="term" value="F:DNA binding"/>
    <property type="evidence" value="ECO:0007669"/>
    <property type="project" value="InterPro"/>
</dbReference>